<dbReference type="SUPFAM" id="SSF50475">
    <property type="entry name" value="FMN-binding split barrel"/>
    <property type="match status" value="1"/>
</dbReference>
<dbReference type="GO" id="GO:0042602">
    <property type="term" value="F:riboflavin reductase (NADPH) activity"/>
    <property type="evidence" value="ECO:0007669"/>
    <property type="project" value="TreeGrafter"/>
</dbReference>
<dbReference type="PANTHER" id="PTHR30466:SF1">
    <property type="entry name" value="FMN REDUCTASE (NADH) RUTF"/>
    <property type="match status" value="1"/>
</dbReference>
<dbReference type="InterPro" id="IPR002563">
    <property type="entry name" value="Flavin_Rdtase-like_dom"/>
</dbReference>
<sequence>MANIVKPTGSPAAGEETGNPTAEALRQAMRRVASSVAVVTTRRDGVDHGMTVTAFSSVSLDPPMVLVVINTAASLHDPLTHGDGFCLNVLDAAQQDIAEAFARRGAGHSRFAAGNWFRPQIDGQPAPALVLEGAQAWAQCAVDMVVTAGTHSIITGRVLAASAAGAGLPLLYLDGAFGRPA</sequence>
<feature type="domain" description="Flavin reductase like" evidence="2">
    <location>
        <begin position="29"/>
        <end position="179"/>
    </location>
</feature>
<dbReference type="RefSeq" id="WP_165909928.1">
    <property type="nucleotide sequence ID" value="NZ_JBHUNN010000002.1"/>
</dbReference>
<dbReference type="SMART" id="SM00903">
    <property type="entry name" value="Flavin_Reduct"/>
    <property type="match status" value="1"/>
</dbReference>
<proteinExistence type="predicted"/>
<dbReference type="AlphaFoldDB" id="A0A4R2GTP9"/>
<reference evidence="3 4" key="1">
    <citation type="submission" date="2019-03" db="EMBL/GenBank/DDBJ databases">
        <title>Genomic Encyclopedia of Type Strains, Phase IV (KMG-IV): sequencing the most valuable type-strain genomes for metagenomic binning, comparative biology and taxonomic classification.</title>
        <authorList>
            <person name="Goeker M."/>
        </authorList>
    </citation>
    <scope>NUCLEOTIDE SEQUENCE [LARGE SCALE GENOMIC DNA]</scope>
    <source>
        <strain evidence="3 4">DSM 22958</strain>
    </source>
</reference>
<evidence type="ECO:0000313" key="3">
    <source>
        <dbReference type="EMBL" id="TCO13665.1"/>
    </source>
</evidence>
<keyword evidence="1" id="KW-0560">Oxidoreductase</keyword>
<dbReference type="Proteomes" id="UP000294881">
    <property type="component" value="Unassembled WGS sequence"/>
</dbReference>
<evidence type="ECO:0000313" key="4">
    <source>
        <dbReference type="Proteomes" id="UP000294881"/>
    </source>
</evidence>
<evidence type="ECO:0000259" key="2">
    <source>
        <dbReference type="SMART" id="SM00903"/>
    </source>
</evidence>
<dbReference type="InterPro" id="IPR012349">
    <property type="entry name" value="Split_barrel_FMN-bd"/>
</dbReference>
<protein>
    <submittedName>
        <fullName evidence="3">Flavin reductase (DIM6/NTAB) family NADH-FMN oxidoreductase RutF</fullName>
    </submittedName>
</protein>
<dbReference type="InterPro" id="IPR050268">
    <property type="entry name" value="NADH-dep_flavin_reductase"/>
</dbReference>
<accession>A0A4R2GTP9</accession>
<comment type="caution">
    <text evidence="3">The sequence shown here is derived from an EMBL/GenBank/DDBJ whole genome shotgun (WGS) entry which is preliminary data.</text>
</comment>
<dbReference type="Gene3D" id="2.30.110.10">
    <property type="entry name" value="Electron Transport, Fmn-binding Protein, Chain A"/>
    <property type="match status" value="1"/>
</dbReference>
<keyword evidence="4" id="KW-1185">Reference proteome</keyword>
<dbReference type="PANTHER" id="PTHR30466">
    <property type="entry name" value="FLAVIN REDUCTASE"/>
    <property type="match status" value="1"/>
</dbReference>
<name>A0A4R2GTP9_9HYPH</name>
<organism evidence="3 4">
    <name type="scientific">Camelimonas lactis</name>
    <dbReference type="NCBI Taxonomy" id="659006"/>
    <lineage>
        <taxon>Bacteria</taxon>
        <taxon>Pseudomonadati</taxon>
        <taxon>Pseudomonadota</taxon>
        <taxon>Alphaproteobacteria</taxon>
        <taxon>Hyphomicrobiales</taxon>
        <taxon>Chelatococcaceae</taxon>
        <taxon>Camelimonas</taxon>
    </lineage>
</organism>
<dbReference type="EMBL" id="SLWL01000005">
    <property type="protein sequence ID" value="TCO13665.1"/>
    <property type="molecule type" value="Genomic_DNA"/>
</dbReference>
<dbReference type="GO" id="GO:0010181">
    <property type="term" value="F:FMN binding"/>
    <property type="evidence" value="ECO:0007669"/>
    <property type="project" value="InterPro"/>
</dbReference>
<evidence type="ECO:0000256" key="1">
    <source>
        <dbReference type="ARBA" id="ARBA00023002"/>
    </source>
</evidence>
<dbReference type="Pfam" id="PF01613">
    <property type="entry name" value="Flavin_Reduct"/>
    <property type="match status" value="1"/>
</dbReference>
<gene>
    <name evidence="3" type="ORF">EV666_10532</name>
</gene>